<dbReference type="GO" id="GO:0005634">
    <property type="term" value="C:nucleus"/>
    <property type="evidence" value="ECO:0007669"/>
    <property type="project" value="TreeGrafter"/>
</dbReference>
<dbReference type="SUPFAM" id="SSF81383">
    <property type="entry name" value="F-box domain"/>
    <property type="match status" value="1"/>
</dbReference>
<accession>A0AAV1ITS6</accession>
<organism evidence="1 2">
    <name type="scientific">Leptosia nina</name>
    <dbReference type="NCBI Taxonomy" id="320188"/>
    <lineage>
        <taxon>Eukaryota</taxon>
        <taxon>Metazoa</taxon>
        <taxon>Ecdysozoa</taxon>
        <taxon>Arthropoda</taxon>
        <taxon>Hexapoda</taxon>
        <taxon>Insecta</taxon>
        <taxon>Pterygota</taxon>
        <taxon>Neoptera</taxon>
        <taxon>Endopterygota</taxon>
        <taxon>Lepidoptera</taxon>
        <taxon>Glossata</taxon>
        <taxon>Ditrysia</taxon>
        <taxon>Papilionoidea</taxon>
        <taxon>Pieridae</taxon>
        <taxon>Pierinae</taxon>
        <taxon>Leptosia</taxon>
    </lineage>
</organism>
<dbReference type="PANTHER" id="PTHR15493:SF9">
    <property type="entry name" value="GH14043P"/>
    <property type="match status" value="1"/>
</dbReference>
<gene>
    <name evidence="1" type="ORF">LNINA_LOCUS84</name>
</gene>
<reference evidence="1 2" key="1">
    <citation type="submission" date="2023-11" db="EMBL/GenBank/DDBJ databases">
        <authorList>
            <person name="Okamura Y."/>
        </authorList>
    </citation>
    <scope>NUCLEOTIDE SEQUENCE [LARGE SCALE GENOMIC DNA]</scope>
</reference>
<proteinExistence type="predicted"/>
<comment type="caution">
    <text evidence="1">The sequence shown here is derived from an EMBL/GenBank/DDBJ whole genome shotgun (WGS) entry which is preliminary data.</text>
</comment>
<name>A0AAV1ITS6_9NEOP</name>
<dbReference type="AlphaFoldDB" id="A0AAV1ITS6"/>
<dbReference type="PANTHER" id="PTHR15493">
    <property type="entry name" value="F-BOX ONLY PROTEIN 5 AND 43"/>
    <property type="match status" value="1"/>
</dbReference>
<evidence type="ECO:0000313" key="1">
    <source>
        <dbReference type="EMBL" id="CAK1539992.1"/>
    </source>
</evidence>
<dbReference type="InterPro" id="IPR047147">
    <property type="entry name" value="FBX5_43"/>
</dbReference>
<dbReference type="Proteomes" id="UP001497472">
    <property type="component" value="Unassembled WGS sequence"/>
</dbReference>
<evidence type="ECO:0000313" key="2">
    <source>
        <dbReference type="Proteomes" id="UP001497472"/>
    </source>
</evidence>
<dbReference type="EMBL" id="CAVLEF010000001">
    <property type="protein sequence ID" value="CAK1539992.1"/>
    <property type="molecule type" value="Genomic_DNA"/>
</dbReference>
<dbReference type="Gene3D" id="2.20.25.20">
    <property type="match status" value="1"/>
</dbReference>
<sequence length="433" mass="48957">MDVHSEISEPLTPGLSYENSSYWKNEDSGYHTSFTPGSLECSEVSNDSVNATLIKGSICFSVPYQVECYKLSPDVKLVPQNNYNFSTNFRNNECFKDSPISRRGIKRPFQEDCENINTSYSSIPTPTTLIAGGLRKLKFHDGGKTKAIKGSEYTESLHDTFYNINAFPSTPIKKSCRTSCKLNSPTSLKRPAKKLNFVMHSLSCEGKGLQAIPKASKSKAVKSIQFRPEQKIDIIGMLYKNANVTPPLMKIFSYLSNEDIFNFTLVSPLWTRVWEDVSKSSKQLEYSLYLRRSKENAENKEVAPKMCGQHTLKPLTEIHNIIPKKPGSSPPGTPRTIRFKKFAKAATLDIRKQLSCARCHQPAKVTEEPTGEEWVECTSVTCSYQYCKFCRCERHPGKTCFQYDLDGPSPSKRKKNPYAVGTKKSRKNLRRLL</sequence>
<dbReference type="InterPro" id="IPR036047">
    <property type="entry name" value="F-box-like_dom_sf"/>
</dbReference>
<keyword evidence="2" id="KW-1185">Reference proteome</keyword>
<dbReference type="CDD" id="cd20348">
    <property type="entry name" value="BRcat_RBR_EMI"/>
    <property type="match status" value="1"/>
</dbReference>
<dbReference type="GO" id="GO:0007088">
    <property type="term" value="P:regulation of mitotic nuclear division"/>
    <property type="evidence" value="ECO:0007669"/>
    <property type="project" value="InterPro"/>
</dbReference>
<evidence type="ECO:0008006" key="3">
    <source>
        <dbReference type="Google" id="ProtNLM"/>
    </source>
</evidence>
<protein>
    <recommendedName>
        <fullName evidence="3">F-box only protein 5</fullName>
    </recommendedName>
</protein>
<dbReference type="GO" id="GO:0045835">
    <property type="term" value="P:negative regulation of meiotic nuclear division"/>
    <property type="evidence" value="ECO:0007669"/>
    <property type="project" value="InterPro"/>
</dbReference>